<dbReference type="AlphaFoldDB" id="A0A174KWE0"/>
<reference evidence="4 6" key="1">
    <citation type="submission" date="2015-09" db="EMBL/GenBank/DDBJ databases">
        <authorList>
            <consortium name="Pathogen Informatics"/>
        </authorList>
    </citation>
    <scope>NUCLEOTIDE SEQUENCE [LARGE SCALE GENOMIC DNA]</scope>
    <source>
        <strain evidence="4 6">2789STDY5608850</strain>
    </source>
</reference>
<evidence type="ECO:0000313" key="5">
    <source>
        <dbReference type="EMBL" id="RGM00525.1"/>
    </source>
</evidence>
<dbReference type="PANTHER" id="PTHR12304:SF4">
    <property type="entry name" value="URIDINE NUCLEOSIDASE"/>
    <property type="match status" value="1"/>
</dbReference>
<evidence type="ECO:0000313" key="7">
    <source>
        <dbReference type="Proteomes" id="UP000261257"/>
    </source>
</evidence>
<proteinExistence type="predicted"/>
<evidence type="ECO:0000313" key="6">
    <source>
        <dbReference type="Proteomes" id="UP000095651"/>
    </source>
</evidence>
<dbReference type="EMBL" id="CYZE01000019">
    <property type="protein sequence ID" value="CUP16333.1"/>
    <property type="molecule type" value="Genomic_DNA"/>
</dbReference>
<keyword evidence="2" id="KW-0326">Glycosidase</keyword>
<dbReference type="InterPro" id="IPR001910">
    <property type="entry name" value="Inosine/uridine_hydrolase_dom"/>
</dbReference>
<dbReference type="EMBL" id="QSSQ01000025">
    <property type="protein sequence ID" value="RGM00525.1"/>
    <property type="molecule type" value="Genomic_DNA"/>
</dbReference>
<dbReference type="InterPro" id="IPR023186">
    <property type="entry name" value="IUNH"/>
</dbReference>
<dbReference type="InterPro" id="IPR036452">
    <property type="entry name" value="Ribo_hydro-like"/>
</dbReference>
<dbReference type="RefSeq" id="WP_055659534.1">
    <property type="nucleotide sequence ID" value="NZ_CABIXC010000019.1"/>
</dbReference>
<dbReference type="Gene3D" id="3.90.245.10">
    <property type="entry name" value="Ribonucleoside hydrolase-like"/>
    <property type="match status" value="1"/>
</dbReference>
<organism evidence="4 6">
    <name type="scientific">Hungatella hathewayi</name>
    <dbReference type="NCBI Taxonomy" id="154046"/>
    <lineage>
        <taxon>Bacteria</taxon>
        <taxon>Bacillati</taxon>
        <taxon>Bacillota</taxon>
        <taxon>Clostridia</taxon>
        <taxon>Lachnospirales</taxon>
        <taxon>Lachnospiraceae</taxon>
        <taxon>Hungatella</taxon>
    </lineage>
</organism>
<name>A0A174KWE0_9FIRM</name>
<dbReference type="GO" id="GO:0006152">
    <property type="term" value="P:purine nucleoside catabolic process"/>
    <property type="evidence" value="ECO:0007669"/>
    <property type="project" value="TreeGrafter"/>
</dbReference>
<dbReference type="GO" id="GO:0005829">
    <property type="term" value="C:cytosol"/>
    <property type="evidence" value="ECO:0007669"/>
    <property type="project" value="TreeGrafter"/>
</dbReference>
<evidence type="ECO:0000259" key="3">
    <source>
        <dbReference type="Pfam" id="PF01156"/>
    </source>
</evidence>
<gene>
    <name evidence="5" type="ORF">DXC39_20460</name>
    <name evidence="4" type="ORF">ERS852407_05168</name>
</gene>
<evidence type="ECO:0000313" key="4">
    <source>
        <dbReference type="EMBL" id="CUP16333.1"/>
    </source>
</evidence>
<dbReference type="Proteomes" id="UP000095651">
    <property type="component" value="Unassembled WGS sequence"/>
</dbReference>
<dbReference type="Proteomes" id="UP000261257">
    <property type="component" value="Unassembled WGS sequence"/>
</dbReference>
<protein>
    <submittedName>
        <fullName evidence="4">Inosine-uridine nucleoside N-ribohydrolase</fullName>
    </submittedName>
    <submittedName>
        <fullName evidence="5">Nucleoside hydrolase</fullName>
    </submittedName>
</protein>
<feature type="domain" description="Inosine/uridine-preferring nucleoside hydrolase" evidence="3">
    <location>
        <begin position="18"/>
        <end position="252"/>
    </location>
</feature>
<sequence>MRYTDYKFHVPEEKIVRLIVNTDAKNEADDQFAIVQALLSPKFENAGMIAAHYGTRHEDSMERSFKELEVIFDKMHFPKENMIFHGAPHAIPDKTTPVVSEGAELIVREAMKDDDRPLFAIFLGPLTDLASALLMEPKIASRMTAIWIGGGRYPAGGPEFNLGNDINAANVVFQSKMEIWQVPKNVYEMMPLSLAELEYKVAPYGEIGEYLLQQLDEHAQEEGPRNSAFRTGETWVVGDSPAVGLLLYEHRFEFDWVEAPLVTEDMAYVHTKLNRPIRIYHSIDSRLILDDFFAKLALFHAKHPEGYSG</sequence>
<reference evidence="5 7" key="2">
    <citation type="submission" date="2018-08" db="EMBL/GenBank/DDBJ databases">
        <title>A genome reference for cultivated species of the human gut microbiota.</title>
        <authorList>
            <person name="Zou Y."/>
            <person name="Xue W."/>
            <person name="Luo G."/>
        </authorList>
    </citation>
    <scope>NUCLEOTIDE SEQUENCE [LARGE SCALE GENOMIC DNA]</scope>
    <source>
        <strain evidence="5 7">TF05-11AC</strain>
    </source>
</reference>
<dbReference type="GO" id="GO:0008477">
    <property type="term" value="F:purine nucleosidase activity"/>
    <property type="evidence" value="ECO:0007669"/>
    <property type="project" value="TreeGrafter"/>
</dbReference>
<dbReference type="Pfam" id="PF01156">
    <property type="entry name" value="IU_nuc_hydro"/>
    <property type="match status" value="1"/>
</dbReference>
<evidence type="ECO:0000256" key="2">
    <source>
        <dbReference type="ARBA" id="ARBA00023295"/>
    </source>
</evidence>
<evidence type="ECO:0000256" key="1">
    <source>
        <dbReference type="ARBA" id="ARBA00022801"/>
    </source>
</evidence>
<accession>A0A174KWE0</accession>
<dbReference type="SUPFAM" id="SSF53590">
    <property type="entry name" value="Nucleoside hydrolase"/>
    <property type="match status" value="1"/>
</dbReference>
<dbReference type="PANTHER" id="PTHR12304">
    <property type="entry name" value="INOSINE-URIDINE PREFERRING NUCLEOSIDE HYDROLASE"/>
    <property type="match status" value="1"/>
</dbReference>
<keyword evidence="1 4" id="KW-0378">Hydrolase</keyword>